<gene>
    <name evidence="2" type="ORF">CDL12_26600</name>
</gene>
<dbReference type="STRING" id="429701.A0A2G9G6F2"/>
<name>A0A2G9G6F2_9LAMI</name>
<dbReference type="InterPro" id="IPR008395">
    <property type="entry name" value="Agenet-like_dom"/>
</dbReference>
<dbReference type="AlphaFoldDB" id="A0A2G9G6F2"/>
<reference evidence="3" key="1">
    <citation type="journal article" date="2018" name="Gigascience">
        <title>Genome assembly of the Pink Ipe (Handroanthus impetiginosus, Bignoniaceae), a highly valued, ecologically keystone Neotropical timber forest tree.</title>
        <authorList>
            <person name="Silva-Junior O.B."/>
            <person name="Grattapaglia D."/>
            <person name="Novaes E."/>
            <person name="Collevatti R.G."/>
        </authorList>
    </citation>
    <scope>NUCLEOTIDE SEQUENCE [LARGE SCALE GENOMIC DNA]</scope>
    <source>
        <strain evidence="3">cv. UFG-1</strain>
    </source>
</reference>
<feature type="domain" description="Agenet" evidence="1">
    <location>
        <begin position="1"/>
        <end position="66"/>
    </location>
</feature>
<feature type="domain" description="Agenet" evidence="1">
    <location>
        <begin position="69"/>
        <end position="142"/>
    </location>
</feature>
<dbReference type="SMART" id="SM00743">
    <property type="entry name" value="Agenet"/>
    <property type="match status" value="2"/>
</dbReference>
<dbReference type="Pfam" id="PF05641">
    <property type="entry name" value="Agenet"/>
    <property type="match status" value="1"/>
</dbReference>
<evidence type="ECO:0000313" key="2">
    <source>
        <dbReference type="EMBL" id="PIN00894.1"/>
    </source>
</evidence>
<dbReference type="PANTHER" id="PTHR31917:SF5">
    <property type="entry name" value="OS02G0204500 PROTEIN"/>
    <property type="match status" value="1"/>
</dbReference>
<accession>A0A2G9G6F2</accession>
<protein>
    <recommendedName>
        <fullName evidence="1">Agenet domain-containing protein</fullName>
    </recommendedName>
</protein>
<organism evidence="2 3">
    <name type="scientific">Handroanthus impetiginosus</name>
    <dbReference type="NCBI Taxonomy" id="429701"/>
    <lineage>
        <taxon>Eukaryota</taxon>
        <taxon>Viridiplantae</taxon>
        <taxon>Streptophyta</taxon>
        <taxon>Embryophyta</taxon>
        <taxon>Tracheophyta</taxon>
        <taxon>Spermatophyta</taxon>
        <taxon>Magnoliopsida</taxon>
        <taxon>eudicotyledons</taxon>
        <taxon>Gunneridae</taxon>
        <taxon>Pentapetalae</taxon>
        <taxon>asterids</taxon>
        <taxon>lamiids</taxon>
        <taxon>Lamiales</taxon>
        <taxon>Bignoniaceae</taxon>
        <taxon>Crescentiina</taxon>
        <taxon>Tabebuia alliance</taxon>
        <taxon>Handroanthus</taxon>
    </lineage>
</organism>
<dbReference type="InterPro" id="IPR014002">
    <property type="entry name" value="Agenet_dom_plant"/>
</dbReference>
<comment type="caution">
    <text evidence="2">The sequence shown here is derived from an EMBL/GenBank/DDBJ whole genome shotgun (WGS) entry which is preliminary data.</text>
</comment>
<proteinExistence type="predicted"/>
<dbReference type="Proteomes" id="UP000231279">
    <property type="component" value="Unassembled WGS sequence"/>
</dbReference>
<evidence type="ECO:0000313" key="3">
    <source>
        <dbReference type="Proteomes" id="UP000231279"/>
    </source>
</evidence>
<dbReference type="PANTHER" id="PTHR31917">
    <property type="entry name" value="AGENET DOMAIN-CONTAINING PROTEIN-RELATED"/>
    <property type="match status" value="1"/>
</dbReference>
<sequence length="316" mass="35891">MRLRKGDKVEVMNKKEAPVSWHVAEILSGNGHTYHVSYDSFPGMASEQLVETVPRKFVRPCPPLVQGVVNCIAGDIVEVFYKYAWKIAAILKVLEAKKETKSRKIPLQAAGSQNQYLVRLLGCSQELIVDESSIRMRQTWCDDKWILLGKSSQGEEDVVANKPSTSNCYQKVNLQIPQFNARAKKQHQKGSRNIQDEVAFSKSHMISSRSLKRVSPYSPSIIEARNGPVQKLRAVDKGGRRQRVNAAPALEKGQSLEACIICFQGSKMIARFAAFYLGTNFWTIQSSTFKPMQIFMVISWYQTHTHTHTHMYNYFM</sequence>
<dbReference type="OrthoDB" id="891596at2759"/>
<dbReference type="EMBL" id="NKXS01006706">
    <property type="protein sequence ID" value="PIN00894.1"/>
    <property type="molecule type" value="Genomic_DNA"/>
</dbReference>
<evidence type="ECO:0000259" key="1">
    <source>
        <dbReference type="SMART" id="SM00743"/>
    </source>
</evidence>
<keyword evidence="3" id="KW-1185">Reference proteome</keyword>